<evidence type="ECO:0000256" key="1">
    <source>
        <dbReference type="ARBA" id="ARBA00022574"/>
    </source>
</evidence>
<keyword evidence="1 3" id="KW-0853">WD repeat</keyword>
<comment type="caution">
    <text evidence="5">The sequence shown here is derived from an EMBL/GenBank/DDBJ whole genome shotgun (WGS) entry which is preliminary data.</text>
</comment>
<protein>
    <recommendedName>
        <fullName evidence="7">WD repeat and HMG-box DNA-binding protein 1</fullName>
    </recommendedName>
</protein>
<organism evidence="5 6">
    <name type="scientific">Staurois parvus</name>
    <dbReference type="NCBI Taxonomy" id="386267"/>
    <lineage>
        <taxon>Eukaryota</taxon>
        <taxon>Metazoa</taxon>
        <taxon>Chordata</taxon>
        <taxon>Craniata</taxon>
        <taxon>Vertebrata</taxon>
        <taxon>Euteleostomi</taxon>
        <taxon>Amphibia</taxon>
        <taxon>Batrachia</taxon>
        <taxon>Anura</taxon>
        <taxon>Neobatrachia</taxon>
        <taxon>Ranoidea</taxon>
        <taxon>Ranidae</taxon>
        <taxon>Staurois</taxon>
    </lineage>
</organism>
<feature type="compositionally biased region" description="Basic and acidic residues" evidence="4">
    <location>
        <begin position="159"/>
        <end position="169"/>
    </location>
</feature>
<evidence type="ECO:0000256" key="4">
    <source>
        <dbReference type="SAM" id="MobiDB-lite"/>
    </source>
</evidence>
<gene>
    <name evidence="5" type="ORF">SPARVUS_LOCUS12340929</name>
</gene>
<evidence type="ECO:0008006" key="7">
    <source>
        <dbReference type="Google" id="ProtNLM"/>
    </source>
</evidence>
<dbReference type="PANTHER" id="PTHR19932">
    <property type="entry name" value="WD REPEAT AND HMG-BOX DNA BINDING PROTEIN"/>
    <property type="match status" value="1"/>
</dbReference>
<dbReference type="Proteomes" id="UP001162483">
    <property type="component" value="Unassembled WGS sequence"/>
</dbReference>
<keyword evidence="6" id="KW-1185">Reference proteome</keyword>
<feature type="region of interest" description="Disordered" evidence="4">
    <location>
        <begin position="147"/>
        <end position="169"/>
    </location>
</feature>
<feature type="non-terminal residue" evidence="5">
    <location>
        <position position="1"/>
    </location>
</feature>
<evidence type="ECO:0000313" key="5">
    <source>
        <dbReference type="EMBL" id="CAI9598126.1"/>
    </source>
</evidence>
<keyword evidence="2" id="KW-0677">Repeat</keyword>
<sequence>CILQPLNVVTWSPCGQYIIAGSIDGCIVAWNVGTKACLERVKHEKGFTICALAWHPKLPQVAYTDNEGNLGLLENVCQGAAKSVEKTSAATTKDYDALFDEDGDDEDFLNTDMIDHQASVGDEEEEDDNFGPVSGRARIRAILDDDDNSLDVPSLKSVGVEKPDGVRRG</sequence>
<evidence type="ECO:0000256" key="3">
    <source>
        <dbReference type="PROSITE-ProRule" id="PRU00221"/>
    </source>
</evidence>
<dbReference type="SUPFAM" id="SSF117289">
    <property type="entry name" value="Nucleoporin domain"/>
    <property type="match status" value="1"/>
</dbReference>
<evidence type="ECO:0000256" key="2">
    <source>
        <dbReference type="ARBA" id="ARBA00022737"/>
    </source>
</evidence>
<dbReference type="InterPro" id="IPR001680">
    <property type="entry name" value="WD40_rpt"/>
</dbReference>
<name>A0ABN9FRJ1_9NEOB</name>
<dbReference type="InterPro" id="IPR019775">
    <property type="entry name" value="WD40_repeat_CS"/>
</dbReference>
<dbReference type="EMBL" id="CATNWA010017121">
    <property type="protein sequence ID" value="CAI9598126.1"/>
    <property type="molecule type" value="Genomic_DNA"/>
</dbReference>
<proteinExistence type="predicted"/>
<dbReference type="PROSITE" id="PS50082">
    <property type="entry name" value="WD_REPEATS_2"/>
    <property type="match status" value="1"/>
</dbReference>
<dbReference type="PROSITE" id="PS00678">
    <property type="entry name" value="WD_REPEATS_1"/>
    <property type="match status" value="1"/>
</dbReference>
<dbReference type="Gene3D" id="2.130.10.10">
    <property type="entry name" value="YVTN repeat-like/Quinoprotein amine dehydrogenase"/>
    <property type="match status" value="1"/>
</dbReference>
<evidence type="ECO:0000313" key="6">
    <source>
        <dbReference type="Proteomes" id="UP001162483"/>
    </source>
</evidence>
<accession>A0ABN9FRJ1</accession>
<dbReference type="PANTHER" id="PTHR19932:SF10">
    <property type="entry name" value="WD REPEAT AND HMG-BOX DNA-BINDING PROTEIN 1"/>
    <property type="match status" value="1"/>
</dbReference>
<reference evidence="5" key="1">
    <citation type="submission" date="2023-05" db="EMBL/GenBank/DDBJ databases">
        <authorList>
            <person name="Stuckert A."/>
        </authorList>
    </citation>
    <scope>NUCLEOTIDE SEQUENCE</scope>
</reference>
<dbReference type="InterPro" id="IPR015943">
    <property type="entry name" value="WD40/YVTN_repeat-like_dom_sf"/>
</dbReference>
<feature type="repeat" description="WD" evidence="3">
    <location>
        <begin position="9"/>
        <end position="40"/>
    </location>
</feature>